<dbReference type="EMBL" id="VCIW01000012">
    <property type="protein sequence ID" value="TLS50881.1"/>
    <property type="molecule type" value="Genomic_DNA"/>
</dbReference>
<dbReference type="Proteomes" id="UP000309676">
    <property type="component" value="Unassembled WGS sequence"/>
</dbReference>
<evidence type="ECO:0000256" key="3">
    <source>
        <dbReference type="ARBA" id="ARBA00023136"/>
    </source>
</evidence>
<feature type="transmembrane region" description="Helical" evidence="7">
    <location>
        <begin position="43"/>
        <end position="64"/>
    </location>
</feature>
<evidence type="ECO:0000256" key="5">
    <source>
        <dbReference type="ARBA" id="ARBA00029447"/>
    </source>
</evidence>
<name>A0A5R9G525_9BACL</name>
<dbReference type="AlphaFoldDB" id="A0A5R9G525"/>
<evidence type="ECO:0000313" key="10">
    <source>
        <dbReference type="EMBL" id="TLS50881.1"/>
    </source>
</evidence>
<dbReference type="InterPro" id="IPR003660">
    <property type="entry name" value="HAMP_dom"/>
</dbReference>
<dbReference type="PANTHER" id="PTHR32089">
    <property type="entry name" value="METHYL-ACCEPTING CHEMOTAXIS PROTEIN MCPB"/>
    <property type="match status" value="1"/>
</dbReference>
<evidence type="ECO:0000259" key="8">
    <source>
        <dbReference type="PROSITE" id="PS50111"/>
    </source>
</evidence>
<comment type="caution">
    <text evidence="10">The sequence shown here is derived from an EMBL/GenBank/DDBJ whole genome shotgun (WGS) entry which is preliminary data.</text>
</comment>
<dbReference type="PROSITE" id="PS50885">
    <property type="entry name" value="HAMP"/>
    <property type="match status" value="1"/>
</dbReference>
<gene>
    <name evidence="10" type="ORF">FE782_17690</name>
</gene>
<keyword evidence="2" id="KW-1003">Cell membrane</keyword>
<evidence type="ECO:0000256" key="4">
    <source>
        <dbReference type="ARBA" id="ARBA00023224"/>
    </source>
</evidence>
<keyword evidence="7" id="KW-0812">Transmembrane</keyword>
<dbReference type="Pfam" id="PF00015">
    <property type="entry name" value="MCPsignal"/>
    <property type="match status" value="1"/>
</dbReference>
<evidence type="ECO:0000313" key="11">
    <source>
        <dbReference type="Proteomes" id="UP000309676"/>
    </source>
</evidence>
<dbReference type="Gene3D" id="6.10.340.10">
    <property type="match status" value="1"/>
</dbReference>
<dbReference type="InterPro" id="IPR004089">
    <property type="entry name" value="MCPsignal_dom"/>
</dbReference>
<dbReference type="Gene3D" id="1.10.287.950">
    <property type="entry name" value="Methyl-accepting chemotaxis protein"/>
    <property type="match status" value="1"/>
</dbReference>
<reference evidence="10 11" key="1">
    <citation type="submission" date="2019-05" db="EMBL/GenBank/DDBJ databases">
        <authorList>
            <person name="Narsing Rao M.P."/>
            <person name="Li W.J."/>
        </authorList>
    </citation>
    <scope>NUCLEOTIDE SEQUENCE [LARGE SCALE GENOMIC DNA]</scope>
    <source>
        <strain evidence="10 11">SYSU_K30003</strain>
    </source>
</reference>
<dbReference type="SUPFAM" id="SSF58104">
    <property type="entry name" value="Methyl-accepting chemotaxis protein (MCP) signaling domain"/>
    <property type="match status" value="1"/>
</dbReference>
<dbReference type="SMART" id="SM00304">
    <property type="entry name" value="HAMP"/>
    <property type="match status" value="1"/>
</dbReference>
<keyword evidence="11" id="KW-1185">Reference proteome</keyword>
<evidence type="ECO:0000259" key="9">
    <source>
        <dbReference type="PROSITE" id="PS50885"/>
    </source>
</evidence>
<evidence type="ECO:0000256" key="2">
    <source>
        <dbReference type="ARBA" id="ARBA00022475"/>
    </source>
</evidence>
<accession>A0A5R9G525</accession>
<dbReference type="Pfam" id="PF00672">
    <property type="entry name" value="HAMP"/>
    <property type="match status" value="1"/>
</dbReference>
<dbReference type="CDD" id="cd06225">
    <property type="entry name" value="HAMP"/>
    <property type="match status" value="1"/>
</dbReference>
<evidence type="ECO:0000256" key="1">
    <source>
        <dbReference type="ARBA" id="ARBA00004236"/>
    </source>
</evidence>
<sequence length="423" mass="46431">MRFSLARKITLGISLVACITYGTSALFIFVFKPWIAPAMNTWLYYSLILMLGVFWTAVLGWLAAKWLIGPLLALSQAAQEAAAGNLRVEVTVRDSKDELHALSRSFHDMVGSLKEMIHGISNSAEVTSAGAESLSQALLQATEQIERMSGAVEEIYEGVQSQERSVGEAWSAAERMREESTRMQGDSRRMRAMSEVMERTMAGSRDTVEQLIVGMERFARSGEATYGMVKRLEADAAEIESITSTVREIAEQTHLLALNASIEAARAGESGAGFSVVASEIRKLAERSEQSVQRINRIIEHVQLQVQETVGLLEEQSLAIREESARRESVQEATREMSAGVADSIEVMQQIERSIEAQSSEAERIHALIAGISDMAGQITAGAKRIADASNEETAIMQEISSSSDILQSQASQVLERTKYFKT</sequence>
<dbReference type="GO" id="GO:0005886">
    <property type="term" value="C:plasma membrane"/>
    <property type="evidence" value="ECO:0007669"/>
    <property type="project" value="UniProtKB-SubCell"/>
</dbReference>
<dbReference type="PROSITE" id="PS50111">
    <property type="entry name" value="CHEMOTAXIS_TRANSDUC_2"/>
    <property type="match status" value="1"/>
</dbReference>
<keyword evidence="3 7" id="KW-0472">Membrane</keyword>
<keyword evidence="7" id="KW-1133">Transmembrane helix</keyword>
<evidence type="ECO:0000256" key="6">
    <source>
        <dbReference type="PROSITE-ProRule" id="PRU00284"/>
    </source>
</evidence>
<protein>
    <submittedName>
        <fullName evidence="10">Methyl-accepting chemotaxis protein</fullName>
    </submittedName>
</protein>
<dbReference type="SMART" id="SM00283">
    <property type="entry name" value="MA"/>
    <property type="match status" value="1"/>
</dbReference>
<dbReference type="OrthoDB" id="2489132at2"/>
<comment type="subcellular location">
    <subcellularLocation>
        <location evidence="1">Cell membrane</location>
    </subcellularLocation>
</comment>
<evidence type="ECO:0000256" key="7">
    <source>
        <dbReference type="SAM" id="Phobius"/>
    </source>
</evidence>
<proteinExistence type="inferred from homology"/>
<organism evidence="10 11">
    <name type="scientific">Paenibacillus antri</name>
    <dbReference type="NCBI Taxonomy" id="2582848"/>
    <lineage>
        <taxon>Bacteria</taxon>
        <taxon>Bacillati</taxon>
        <taxon>Bacillota</taxon>
        <taxon>Bacilli</taxon>
        <taxon>Bacillales</taxon>
        <taxon>Paenibacillaceae</taxon>
        <taxon>Paenibacillus</taxon>
    </lineage>
</organism>
<keyword evidence="4 6" id="KW-0807">Transducer</keyword>
<feature type="domain" description="HAMP" evidence="9">
    <location>
        <begin position="65"/>
        <end position="118"/>
    </location>
</feature>
<dbReference type="GO" id="GO:0007165">
    <property type="term" value="P:signal transduction"/>
    <property type="evidence" value="ECO:0007669"/>
    <property type="project" value="UniProtKB-KW"/>
</dbReference>
<comment type="similarity">
    <text evidence="5">Belongs to the methyl-accepting chemotaxis (MCP) protein family.</text>
</comment>
<feature type="transmembrane region" description="Helical" evidence="7">
    <location>
        <begin position="12"/>
        <end position="31"/>
    </location>
</feature>
<dbReference type="PANTHER" id="PTHR32089:SF112">
    <property type="entry name" value="LYSOZYME-LIKE PROTEIN-RELATED"/>
    <property type="match status" value="1"/>
</dbReference>
<feature type="domain" description="Methyl-accepting transducer" evidence="8">
    <location>
        <begin position="137"/>
        <end position="373"/>
    </location>
</feature>
<dbReference type="RefSeq" id="WP_138195567.1">
    <property type="nucleotide sequence ID" value="NZ_VCIW01000012.1"/>
</dbReference>